<comment type="function">
    <text evidence="3">Regulates mitochondrial small subunit maturation by controlling 15S rRNA 5'-end processing. Localizes to the 5' precursor of the 15S rRNA in a position that is subsequently occupied by mS47 in the mature yeast mtSSU. Uses structure and sequence-specific RNA recognition, binding to a single-stranded region of the precursor and specifically recognizing bases -6 to -1. The exchange of Ccm1 for mS47 is coupled to the irreversible removal of precursor rRNA that is accompanied by conformational changes of the mitoribosomal proteins uS5m and mS26. These conformational changes signal completion of 5'-end rRNA processing through protection of the mature 5'-end of the 15S rRNA and stabilization of mS47. The removal of the 5' precursor together with the dissociation of Ccm1 may be catalyzed by the 5'-3' exoribonuclease Pet127. Involved in the specific removal of group I introns in mitochondrial encoded transcripts.</text>
</comment>
<dbReference type="GeneID" id="27901544"/>
<dbReference type="PROSITE" id="PS51375">
    <property type="entry name" value="PPR"/>
    <property type="match status" value="1"/>
</dbReference>
<dbReference type="RefSeq" id="XP_016763939.1">
    <property type="nucleotide sequence ID" value="XM_016904407.1"/>
</dbReference>
<dbReference type="Gene3D" id="1.25.40.10">
    <property type="entry name" value="Tetratricopeptide repeat domain"/>
    <property type="match status" value="2"/>
</dbReference>
<feature type="domain" description="PROP1-like PPR" evidence="7">
    <location>
        <begin position="810"/>
        <end position="911"/>
    </location>
</feature>
<evidence type="ECO:0000313" key="8">
    <source>
        <dbReference type="EMBL" id="EMF15818.1"/>
    </source>
</evidence>
<dbReference type="SUPFAM" id="SSF48452">
    <property type="entry name" value="TPR-like"/>
    <property type="match status" value="1"/>
</dbReference>
<proteinExistence type="inferred from homology"/>
<dbReference type="EMBL" id="KB456261">
    <property type="protein sequence ID" value="EMF15818.1"/>
    <property type="molecule type" value="Genomic_DNA"/>
</dbReference>
<dbReference type="InterPro" id="IPR002885">
    <property type="entry name" value="PPR_rpt"/>
</dbReference>
<feature type="compositionally biased region" description="Low complexity" evidence="6">
    <location>
        <begin position="128"/>
        <end position="139"/>
    </location>
</feature>
<reference evidence="8 9" key="1">
    <citation type="journal article" date="2012" name="PLoS Pathog.">
        <title>Diverse lifestyles and strategies of plant pathogenesis encoded in the genomes of eighteen Dothideomycetes fungi.</title>
        <authorList>
            <person name="Ohm R.A."/>
            <person name="Feau N."/>
            <person name="Henrissat B."/>
            <person name="Schoch C.L."/>
            <person name="Horwitz B.A."/>
            <person name="Barry K.W."/>
            <person name="Condon B.J."/>
            <person name="Copeland A.C."/>
            <person name="Dhillon B."/>
            <person name="Glaser F."/>
            <person name="Hesse C.N."/>
            <person name="Kosti I."/>
            <person name="LaButti K."/>
            <person name="Lindquist E.A."/>
            <person name="Lucas S."/>
            <person name="Salamov A.A."/>
            <person name="Bradshaw R.E."/>
            <person name="Ciuffetti L."/>
            <person name="Hamelin R.C."/>
            <person name="Kema G.H.J."/>
            <person name="Lawrence C."/>
            <person name="Scott J.A."/>
            <person name="Spatafora J.W."/>
            <person name="Turgeon B.G."/>
            <person name="de Wit P.J.G.M."/>
            <person name="Zhong S."/>
            <person name="Goodwin S.B."/>
            <person name="Grigoriev I.V."/>
        </authorList>
    </citation>
    <scope>NUCLEOTIDE SEQUENCE [LARGE SCALE GENOMIC DNA]</scope>
    <source>
        <strain evidence="8 9">SO2202</strain>
    </source>
</reference>
<dbReference type="InterPro" id="IPR033443">
    <property type="entry name" value="PROP1-like_PPR_dom"/>
</dbReference>
<dbReference type="InterPro" id="IPR011990">
    <property type="entry name" value="TPR-like_helical_dom_sf"/>
</dbReference>
<organism evidence="8 9">
    <name type="scientific">Sphaerulina musiva (strain SO2202)</name>
    <name type="common">Poplar stem canker fungus</name>
    <name type="synonym">Septoria musiva</name>
    <dbReference type="NCBI Taxonomy" id="692275"/>
    <lineage>
        <taxon>Eukaryota</taxon>
        <taxon>Fungi</taxon>
        <taxon>Dikarya</taxon>
        <taxon>Ascomycota</taxon>
        <taxon>Pezizomycotina</taxon>
        <taxon>Dothideomycetes</taxon>
        <taxon>Dothideomycetidae</taxon>
        <taxon>Mycosphaerellales</taxon>
        <taxon>Mycosphaerellaceae</taxon>
        <taxon>Sphaerulina</taxon>
    </lineage>
</organism>
<dbReference type="Pfam" id="PF17177">
    <property type="entry name" value="PPR_long"/>
    <property type="match status" value="1"/>
</dbReference>
<feature type="repeat" description="PPR" evidence="5">
    <location>
        <begin position="830"/>
        <end position="865"/>
    </location>
</feature>
<evidence type="ECO:0000256" key="3">
    <source>
        <dbReference type="ARBA" id="ARBA00044493"/>
    </source>
</evidence>
<accession>M3CQ22</accession>
<gene>
    <name evidence="8" type="ORF">SEPMUDRAFT_147600</name>
</gene>
<feature type="compositionally biased region" description="Basic and acidic residues" evidence="6">
    <location>
        <begin position="63"/>
        <end position="78"/>
    </location>
</feature>
<dbReference type="STRING" id="692275.M3CQ22"/>
<dbReference type="eggNOG" id="KOG4197">
    <property type="taxonomic scope" value="Eukaryota"/>
</dbReference>
<dbReference type="Proteomes" id="UP000016931">
    <property type="component" value="Unassembled WGS sequence"/>
</dbReference>
<dbReference type="OMA" id="RAHEMIL"/>
<evidence type="ECO:0000313" key="9">
    <source>
        <dbReference type="Proteomes" id="UP000016931"/>
    </source>
</evidence>
<protein>
    <recommendedName>
        <fullName evidence="7">PROP1-like PPR domain-containing protein</fullName>
    </recommendedName>
</protein>
<feature type="region of interest" description="Disordered" evidence="6">
    <location>
        <begin position="50"/>
        <end position="80"/>
    </location>
</feature>
<evidence type="ECO:0000256" key="2">
    <source>
        <dbReference type="ARBA" id="ARBA00022737"/>
    </source>
</evidence>
<dbReference type="PANTHER" id="PTHR47447">
    <property type="entry name" value="OS03G0856100 PROTEIN"/>
    <property type="match status" value="1"/>
</dbReference>
<sequence length="1456" mass="164756">MLERTAACIKAGARDSLKCAQQSPWASTRRLHQAFWTHGAGDLDLLPTYVPSPSTPATGLPVRRNDTHSERQKDRTKEPASLAADAIFLDFLYPPQALAYVHRTSRQQLDSWEKRNARRLPEGFVQTSRRFSSKSGSPSDMEDNESKTSSMAQPPGDGNASGTGEESSPRPHGGLLGESEDTIEREARLYRGRSRKGEAGLAQDLEEDLMAAGDAKFRTLKHQVDGHDQNDSGFASKPAYLAEGYPDGFSKPQDSLDSTLFHDIEDTAHDPAGRLRHLRQILGMQSKSITTSEIRQAWRLYLSLADVDKQDARLKEKLLVWLDERTDDLADAHMFSLYCSIPIDARTLITYQTVARSFVRRREIAMLHAMHKEALRGIPNGQQITFQLFEEGLRSRDWTLSRRVVLDHDKILTNDGRPQQIQLFWAKVPGIQDLVDLVTPVVKTVTSDARFRWDWSKNSRRAIKVYLRLSKEAIQQATDLLFVEKFSHQHAEKIFHLLGFINKLDGESHQFFHEMLTRLLPRLGKHLHEQNDPESGILREDAHAIISYLYWHYREGKGAKLHPDLMLIWLEHLTKRMQRTNIEVRSERNVTANMVIEDWQPWHAQLSVEAAHQLITYSAYAGAVKAVKRWVAYVMRRYPAYQEEQKTFWAQIYVHTTLSNLSAAKKAFNDVQRSARAHGDRLDLKCWNVLLHAHQKADDLEGAIKTFAKLVQFTSLTPDISSFDALLIMLARRGDVDAISDILKQYDVLTQGKRVTWFVNMQLRALIFLDDVPRAELLLAETMHQVRNGEVIGSMTECYNTLMSKYASDRDMDGVMHTYRRMKEERIRRNKKTYQHMMQALANFRRTSAAWAILIKVMKADGFEPTAKHYTVAMAGFCNQNEPEKAIMVHNRMLAANIRQSVDTKAALIRAKGLVARKARNEARLSGQEYPDALASALTDLRDAVDNIQLREVANAGNYTVQDAFSPTMWLLGGERHLEAVQRLFQQSKEIAEKYGHSPWPTIRLSAALMNAMYHAKEHAQVEAYWKVVKDQADSITPLTTIPNFIALREKARGQDQVQRKTGVKSTETAADDQAEVGFVTSENSTMAQVQTVSAEPQLGQIGPRPAPARRHVLNRTFKIYLASLVAQNRVVDAIKEANRLLTQGYTFDNVTWNRLVQSIAGSNPPLTLLSFTLTERYLIQNFPGWVGREARKFWPRKPARDFGMEYIRARYLAKTELMPQYRTFIWLAKAFLNLQRRETVGWQGDDQGNDIDPFLENFVGTLKQVRETAPRTLHFVQLMPRIDDKWQNRLLRGIGWDFPPGSDSGTVIGDARLEEPNVLDAKLSTEASSDEEAVFQVDADIEPADDALTPFTPISIDADVHTEVDSGNKGEQALSSFLADVGIEPADENFSESDSSLKREEAISSDTDGRHAEVDSSGNEGERALSEEEATSPADSGIESADENASDADSSRKRE</sequence>
<keyword evidence="9" id="KW-1185">Reference proteome</keyword>
<comment type="subunit">
    <text evidence="4">Binds to mitochondrial small subunit 15S rRNA.</text>
</comment>
<evidence type="ECO:0000256" key="5">
    <source>
        <dbReference type="PROSITE-ProRule" id="PRU00708"/>
    </source>
</evidence>
<feature type="compositionally biased region" description="Basic and acidic residues" evidence="6">
    <location>
        <begin position="1396"/>
        <end position="1427"/>
    </location>
</feature>
<evidence type="ECO:0000256" key="6">
    <source>
        <dbReference type="SAM" id="MobiDB-lite"/>
    </source>
</evidence>
<evidence type="ECO:0000256" key="1">
    <source>
        <dbReference type="ARBA" id="ARBA00006192"/>
    </source>
</evidence>
<dbReference type="PANTHER" id="PTHR47447:SF17">
    <property type="entry name" value="OS12G0638900 PROTEIN"/>
    <property type="match status" value="1"/>
</dbReference>
<dbReference type="NCBIfam" id="TIGR00756">
    <property type="entry name" value="PPR"/>
    <property type="match status" value="2"/>
</dbReference>
<evidence type="ECO:0000256" key="4">
    <source>
        <dbReference type="ARBA" id="ARBA00044511"/>
    </source>
</evidence>
<feature type="region of interest" description="Disordered" evidence="6">
    <location>
        <begin position="1388"/>
        <end position="1456"/>
    </location>
</feature>
<comment type="similarity">
    <text evidence="1">Belongs to the CCM1 family.</text>
</comment>
<dbReference type="HOGENOM" id="CLU_003430_0_1_1"/>
<keyword evidence="2" id="KW-0677">Repeat</keyword>
<feature type="region of interest" description="Disordered" evidence="6">
    <location>
        <begin position="120"/>
        <end position="182"/>
    </location>
</feature>
<evidence type="ECO:0000259" key="7">
    <source>
        <dbReference type="Pfam" id="PF17177"/>
    </source>
</evidence>
<dbReference type="OrthoDB" id="185373at2759"/>
<name>M3CQ22_SPHMS</name>